<protein>
    <submittedName>
        <fullName evidence="1">Uncharacterized protein</fullName>
    </submittedName>
</protein>
<reference evidence="2 3" key="2">
    <citation type="submission" date="2019-06" db="EMBL/GenBank/DDBJ databases">
        <title>Genomics analysis of Aphanomyces spp. identifies a new class of oomycete effector associated with host adaptation.</title>
        <authorList>
            <person name="Gaulin E."/>
        </authorList>
    </citation>
    <scope>NUCLEOTIDE SEQUENCE [LARGE SCALE GENOMIC DNA]</scope>
    <source>
        <strain evidence="2 3">E</strain>
    </source>
</reference>
<evidence type="ECO:0000313" key="1">
    <source>
        <dbReference type="EMBL" id="ETV69450.1"/>
    </source>
</evidence>
<dbReference type="EMBL" id="KI913176">
    <property type="protein sequence ID" value="ETV69450.1"/>
    <property type="molecule type" value="Genomic_DNA"/>
</dbReference>
<dbReference type="RefSeq" id="XP_009841023.1">
    <property type="nucleotide sequence ID" value="XM_009842721.1"/>
</dbReference>
<evidence type="ECO:0000313" key="3">
    <source>
        <dbReference type="Proteomes" id="UP000469452"/>
    </source>
</evidence>
<dbReference type="GeneID" id="20816819"/>
<dbReference type="VEuPathDB" id="FungiDB:H257_14823"/>
<name>W4FPQ6_APHAT</name>
<evidence type="ECO:0000313" key="2">
    <source>
        <dbReference type="EMBL" id="KAF0756288.1"/>
    </source>
</evidence>
<dbReference type="EMBL" id="VJMI01010282">
    <property type="protein sequence ID" value="KAF0756288.1"/>
    <property type="molecule type" value="Genomic_DNA"/>
</dbReference>
<dbReference type="OrthoDB" id="10414933at2759"/>
<accession>W4FPQ6</accession>
<reference evidence="1" key="1">
    <citation type="submission" date="2013-12" db="EMBL/GenBank/DDBJ databases">
        <title>The Genome Sequence of Aphanomyces astaci APO3.</title>
        <authorList>
            <consortium name="The Broad Institute Genomics Platform"/>
            <person name="Russ C."/>
            <person name="Tyler B."/>
            <person name="van West P."/>
            <person name="Dieguez-Uribeondo J."/>
            <person name="Young S.K."/>
            <person name="Zeng Q."/>
            <person name="Gargeya S."/>
            <person name="Fitzgerald M."/>
            <person name="Abouelleil A."/>
            <person name="Alvarado L."/>
            <person name="Chapman S.B."/>
            <person name="Gainer-Dewar J."/>
            <person name="Goldberg J."/>
            <person name="Griggs A."/>
            <person name="Gujja S."/>
            <person name="Hansen M."/>
            <person name="Howarth C."/>
            <person name="Imamovic A."/>
            <person name="Ireland A."/>
            <person name="Larimer J."/>
            <person name="McCowan C."/>
            <person name="Murphy C."/>
            <person name="Pearson M."/>
            <person name="Poon T.W."/>
            <person name="Priest M."/>
            <person name="Roberts A."/>
            <person name="Saif S."/>
            <person name="Shea T."/>
            <person name="Sykes S."/>
            <person name="Wortman J."/>
            <person name="Nusbaum C."/>
            <person name="Birren B."/>
        </authorList>
    </citation>
    <scope>NUCLEOTIDE SEQUENCE [LARGE SCALE GENOMIC DNA]</scope>
    <source>
        <strain evidence="1">APO3</strain>
    </source>
</reference>
<gene>
    <name evidence="2" type="ORF">AaE_004697</name>
    <name evidence="1" type="ORF">H257_14823</name>
</gene>
<dbReference type="AlphaFoldDB" id="W4FPQ6"/>
<sequence length="83" mass="9347">MQPTKSSASLLLLHPVDSVDLPKQMQAMHLIGQISTTTDDAAANALDEGDDWGWFEDLTIHDEAQVERFESFHLHDLSHQSFE</sequence>
<organism evidence="1">
    <name type="scientific">Aphanomyces astaci</name>
    <name type="common">Crayfish plague agent</name>
    <dbReference type="NCBI Taxonomy" id="112090"/>
    <lineage>
        <taxon>Eukaryota</taxon>
        <taxon>Sar</taxon>
        <taxon>Stramenopiles</taxon>
        <taxon>Oomycota</taxon>
        <taxon>Saprolegniomycetes</taxon>
        <taxon>Saprolegniales</taxon>
        <taxon>Verrucalvaceae</taxon>
        <taxon>Aphanomyces</taxon>
    </lineage>
</organism>
<proteinExistence type="predicted"/>
<dbReference type="Proteomes" id="UP000469452">
    <property type="component" value="Unassembled WGS sequence"/>
</dbReference>